<keyword evidence="1" id="KW-0560">Oxidoreductase</keyword>
<evidence type="ECO:0000259" key="3">
    <source>
        <dbReference type="Pfam" id="PF02737"/>
    </source>
</evidence>
<dbReference type="Pfam" id="PF00725">
    <property type="entry name" value="3HCDH"/>
    <property type="match status" value="1"/>
</dbReference>
<feature type="domain" description="3-hydroxyacyl-CoA dehydrogenase NAD binding" evidence="3">
    <location>
        <begin position="9"/>
        <end position="175"/>
    </location>
</feature>
<dbReference type="SUPFAM" id="SSF48179">
    <property type="entry name" value="6-phosphogluconate dehydrogenase C-terminal domain-like"/>
    <property type="match status" value="1"/>
</dbReference>
<dbReference type="Pfam" id="PF02737">
    <property type="entry name" value="3HCDH_N"/>
    <property type="match status" value="1"/>
</dbReference>
<dbReference type="PANTHER" id="PTHR48075">
    <property type="entry name" value="3-HYDROXYACYL-COA DEHYDROGENASE FAMILY PROTEIN"/>
    <property type="match status" value="1"/>
</dbReference>
<name>A0ABU1D8A7_9BURK</name>
<dbReference type="PANTHER" id="PTHR48075:SF5">
    <property type="entry name" value="3-HYDROXYBUTYRYL-COA DEHYDROGENASE"/>
    <property type="match status" value="1"/>
</dbReference>
<gene>
    <name evidence="4" type="ORF">Q8947_11725</name>
</gene>
<dbReference type="InterPro" id="IPR036291">
    <property type="entry name" value="NAD(P)-bd_dom_sf"/>
</dbReference>
<dbReference type="InterPro" id="IPR013328">
    <property type="entry name" value="6PGD_dom2"/>
</dbReference>
<dbReference type="PIRSF" id="PIRSF000105">
    <property type="entry name" value="HCDH"/>
    <property type="match status" value="1"/>
</dbReference>
<evidence type="ECO:0000259" key="2">
    <source>
        <dbReference type="Pfam" id="PF00725"/>
    </source>
</evidence>
<dbReference type="Gene3D" id="3.40.50.720">
    <property type="entry name" value="NAD(P)-binding Rossmann-like Domain"/>
    <property type="match status" value="1"/>
</dbReference>
<dbReference type="InterPro" id="IPR006108">
    <property type="entry name" value="3HC_DH_C"/>
</dbReference>
<dbReference type="Proteomes" id="UP001232156">
    <property type="component" value="Unassembled WGS sequence"/>
</dbReference>
<reference evidence="4 5" key="1">
    <citation type="submission" date="2023-08" db="EMBL/GenBank/DDBJ databases">
        <title>Alcaligenaceae gen. nov., a novel taxon isolated from the sludge of Yixing Pesticide Factory.</title>
        <authorList>
            <person name="Ruan L."/>
        </authorList>
    </citation>
    <scope>NUCLEOTIDE SEQUENCE [LARGE SCALE GENOMIC DNA]</scope>
    <source>
        <strain evidence="4 5">LG-2</strain>
    </source>
</reference>
<proteinExistence type="predicted"/>
<evidence type="ECO:0000256" key="1">
    <source>
        <dbReference type="ARBA" id="ARBA00023002"/>
    </source>
</evidence>
<dbReference type="SUPFAM" id="SSF51735">
    <property type="entry name" value="NAD(P)-binding Rossmann-fold domains"/>
    <property type="match status" value="1"/>
</dbReference>
<sequence length="303" mass="33244">MTSARPETLAVIGAGNMGNAIASLFARAGWRVVLIDPSEDARNRSRQHLLGGSTDPALGERLTWHAELESAHACTLVIEAAPENLVLKQRIFASLEAICSPQTIIATNTSGLSISRLAESLQRPERFVGTHFFTPAEIIPLVEVVGGARTDDATITRVLRILRDTGKRPVHVRKDIPGFIANRLQHALAREAMALLQDGVASAEDIDTVARWALGIRLALTGPLEQRDLNGLDIHLAIAEYLYPDLENSQTPLRVLREKVEQGDLGVKSGRGFYDWNTPERRQALRDKEAALRELAAHLETKP</sequence>
<accession>A0ABU1D8A7</accession>
<dbReference type="InterPro" id="IPR006176">
    <property type="entry name" value="3-OHacyl-CoA_DH_NAD-bd"/>
</dbReference>
<dbReference type="Gene3D" id="1.10.1040.10">
    <property type="entry name" value="N-(1-d-carboxylethyl)-l-norvaline Dehydrogenase, domain 2"/>
    <property type="match status" value="1"/>
</dbReference>
<organism evidence="4 5">
    <name type="scientific">Yanghanlia caeni</name>
    <dbReference type="NCBI Taxonomy" id="3064283"/>
    <lineage>
        <taxon>Bacteria</taxon>
        <taxon>Pseudomonadati</taxon>
        <taxon>Pseudomonadota</taxon>
        <taxon>Betaproteobacteria</taxon>
        <taxon>Burkholderiales</taxon>
        <taxon>Alcaligenaceae</taxon>
        <taxon>Yanghanlia</taxon>
    </lineage>
</organism>
<evidence type="ECO:0000313" key="5">
    <source>
        <dbReference type="Proteomes" id="UP001232156"/>
    </source>
</evidence>
<comment type="caution">
    <text evidence="4">The sequence shown here is derived from an EMBL/GenBank/DDBJ whole genome shotgun (WGS) entry which is preliminary data.</text>
</comment>
<dbReference type="RefSeq" id="WP_347287363.1">
    <property type="nucleotide sequence ID" value="NZ_JAUZQE010000031.1"/>
</dbReference>
<evidence type="ECO:0000313" key="4">
    <source>
        <dbReference type="EMBL" id="MDR4126649.1"/>
    </source>
</evidence>
<feature type="domain" description="3-hydroxyacyl-CoA dehydrogenase C-terminal" evidence="2">
    <location>
        <begin position="178"/>
        <end position="276"/>
    </location>
</feature>
<dbReference type="EMBL" id="JAUZQE010000031">
    <property type="protein sequence ID" value="MDR4126649.1"/>
    <property type="molecule type" value="Genomic_DNA"/>
</dbReference>
<dbReference type="InterPro" id="IPR022694">
    <property type="entry name" value="3-OHacyl-CoA_DH"/>
</dbReference>
<protein>
    <submittedName>
        <fullName evidence="4">3-hydroxyacyl-CoA dehydrogenase NAD-binding domain-containing protein</fullName>
    </submittedName>
</protein>
<keyword evidence="5" id="KW-1185">Reference proteome</keyword>
<dbReference type="InterPro" id="IPR008927">
    <property type="entry name" value="6-PGluconate_DH-like_C_sf"/>
</dbReference>